<keyword evidence="1" id="KW-1185">Reference proteome</keyword>
<organism evidence="1 2">
    <name type="scientific">Heterorhabditis bacteriophora</name>
    <name type="common">Entomopathogenic nematode worm</name>
    <dbReference type="NCBI Taxonomy" id="37862"/>
    <lineage>
        <taxon>Eukaryota</taxon>
        <taxon>Metazoa</taxon>
        <taxon>Ecdysozoa</taxon>
        <taxon>Nematoda</taxon>
        <taxon>Chromadorea</taxon>
        <taxon>Rhabditida</taxon>
        <taxon>Rhabditina</taxon>
        <taxon>Rhabditomorpha</taxon>
        <taxon>Strongyloidea</taxon>
        <taxon>Heterorhabditidae</taxon>
        <taxon>Heterorhabditis</taxon>
    </lineage>
</organism>
<accession>A0A1I7XJ71</accession>
<proteinExistence type="predicted"/>
<protein>
    <submittedName>
        <fullName evidence="2">NR LBD domain-containing protein</fullName>
    </submittedName>
</protein>
<sequence length="192" mass="22101">MWLVLPRNFLLDLSRIMKTVTWLLLLQINMWFGRLLCLLDDIIDIDSAVEVHGRYVDGLYAAFFHDKNGEKIFDLISAVLQLSNDVSRLFIDLCSECDLERQKRGIGEILYITFMSMSKQVDTHPIITNDLNVEEEVRRKDVELRLTMGKSAALKVLHVKFLKTLSALRLQLLPLENEPFVGLLLRAVDLSV</sequence>
<dbReference type="Proteomes" id="UP000095283">
    <property type="component" value="Unplaced"/>
</dbReference>
<dbReference type="AlphaFoldDB" id="A0A1I7XJ71"/>
<evidence type="ECO:0000313" key="2">
    <source>
        <dbReference type="WBParaSite" id="Hba_17756"/>
    </source>
</evidence>
<reference evidence="2" key="1">
    <citation type="submission" date="2016-11" db="UniProtKB">
        <authorList>
            <consortium name="WormBaseParasite"/>
        </authorList>
    </citation>
    <scope>IDENTIFICATION</scope>
</reference>
<dbReference type="WBParaSite" id="Hba_17756">
    <property type="protein sequence ID" value="Hba_17756"/>
    <property type="gene ID" value="Hba_17756"/>
</dbReference>
<name>A0A1I7XJ71_HETBA</name>
<evidence type="ECO:0000313" key="1">
    <source>
        <dbReference type="Proteomes" id="UP000095283"/>
    </source>
</evidence>